<evidence type="ECO:0000259" key="2">
    <source>
        <dbReference type="Pfam" id="PF00905"/>
    </source>
</evidence>
<dbReference type="SUPFAM" id="SSF56601">
    <property type="entry name" value="beta-lactamase/transpeptidase-like"/>
    <property type="match status" value="1"/>
</dbReference>
<reference evidence="4 5" key="1">
    <citation type="submission" date="2018-10" db="EMBL/GenBank/DDBJ databases">
        <title>Isolation of pseudouridimycin from Streptomyces albus DSM 40763.</title>
        <authorList>
            <person name="Rosenqvist P."/>
            <person name="Metsae-Ketelae M."/>
            <person name="Virta P."/>
        </authorList>
    </citation>
    <scope>NUCLEOTIDE SEQUENCE [LARGE SCALE GENOMIC DNA]</scope>
    <source>
        <strain evidence="4 5">DSM 40763</strain>
    </source>
</reference>
<gene>
    <name evidence="4" type="ORF">D8771_02705</name>
</gene>
<dbReference type="Proteomes" id="UP000298111">
    <property type="component" value="Unassembled WGS sequence"/>
</dbReference>
<feature type="domain" description="Penicillin binding protein A dimerisation" evidence="3">
    <location>
        <begin position="53"/>
        <end position="133"/>
    </location>
</feature>
<evidence type="ECO:0000259" key="3">
    <source>
        <dbReference type="Pfam" id="PF21922"/>
    </source>
</evidence>
<dbReference type="InterPro" id="IPR012338">
    <property type="entry name" value="Beta-lactam/transpept-like"/>
</dbReference>
<protein>
    <submittedName>
        <fullName evidence="4">Penicillin-binding protein 2</fullName>
    </submittedName>
</protein>
<evidence type="ECO:0000313" key="5">
    <source>
        <dbReference type="Proteomes" id="UP000298111"/>
    </source>
</evidence>
<comment type="caution">
    <text evidence="4">The sequence shown here is derived from an EMBL/GenBank/DDBJ whole genome shotgun (WGS) entry which is preliminary data.</text>
</comment>
<dbReference type="InterPro" id="IPR001460">
    <property type="entry name" value="PCN-bd_Tpept"/>
</dbReference>
<evidence type="ECO:0000256" key="1">
    <source>
        <dbReference type="SAM" id="MobiDB-lite"/>
    </source>
</evidence>
<dbReference type="RefSeq" id="WP_016468169.1">
    <property type="nucleotide sequence ID" value="NZ_BBQG01000036.1"/>
</dbReference>
<organism evidence="4 5">
    <name type="scientific">Streptomyces albus</name>
    <dbReference type="NCBI Taxonomy" id="1888"/>
    <lineage>
        <taxon>Bacteria</taxon>
        <taxon>Bacillati</taxon>
        <taxon>Actinomycetota</taxon>
        <taxon>Actinomycetes</taxon>
        <taxon>Kitasatosporales</taxon>
        <taxon>Streptomycetaceae</taxon>
        <taxon>Streptomyces</taxon>
    </lineage>
</organism>
<dbReference type="InterPro" id="IPR054120">
    <property type="entry name" value="PBPA_dimer"/>
</dbReference>
<dbReference type="Gene3D" id="3.40.710.10">
    <property type="entry name" value="DD-peptidase/beta-lactamase superfamily"/>
    <property type="match status" value="1"/>
</dbReference>
<proteinExistence type="predicted"/>
<dbReference type="InterPro" id="IPR050515">
    <property type="entry name" value="Beta-lactam/transpept"/>
</dbReference>
<name>A0A6C1C099_9ACTN</name>
<dbReference type="Gene3D" id="3.90.1310.10">
    <property type="entry name" value="Penicillin-binding protein 2a (Domain 2)"/>
    <property type="match status" value="1"/>
</dbReference>
<sequence length="490" mass="51903">MNRTIRRAGLVTLFLVLALLVRVTWVQMVQGDALADDEQNRRNMIQEYAQPFGDIIVGGRPVTGSQRSAHGGDMRYERTYTDGALYAPVTGFSSQVRGATQLEGIYQDVLNGSDDRLKSPLDLLTGDSAKPGDVLTTIDPKVQRAGFEALGGKKGAAVAVDPKSGELLGVVSTPSFDPSTISGSGKDDDAAWRKLTARDGNDKDDDKPTLNRALRQAVPPGSTFKLVVAAAALEDGLYSSVDEPTRSPDPYTLKGTSTPLENENKAAPCENASLRTALRYSCNNVFAKLATDLGAGKVRKQAEKFGFDDEKQDVPVRAATSNFPKKMDAAQTGLSGIGQFEVTATPLQMAMVSQAIANGGELVDPHMVSRVQDSSGHTLESFEDPDSHRVMSQDTASQLRSAMRTVVEKGTGSNAQIDGMTVGGKTGTAQHGVDNSGTPYAWFTSYAQNADGKQVAVAVVVEDSDAARAEVSGNGLAAPIAKKMMRAALG</sequence>
<dbReference type="GO" id="GO:0008658">
    <property type="term" value="F:penicillin binding"/>
    <property type="evidence" value="ECO:0007669"/>
    <property type="project" value="InterPro"/>
</dbReference>
<dbReference type="PANTHER" id="PTHR30627">
    <property type="entry name" value="PEPTIDOGLYCAN D,D-TRANSPEPTIDASE"/>
    <property type="match status" value="1"/>
</dbReference>
<accession>A0A6C1C099</accession>
<feature type="region of interest" description="Disordered" evidence="1">
    <location>
        <begin position="239"/>
        <end position="264"/>
    </location>
</feature>
<dbReference type="Pfam" id="PF00905">
    <property type="entry name" value="Transpeptidase"/>
    <property type="match status" value="1"/>
</dbReference>
<dbReference type="PANTHER" id="PTHR30627:SF24">
    <property type="entry name" value="PENICILLIN-BINDING PROTEIN 4B"/>
    <property type="match status" value="1"/>
</dbReference>
<dbReference type="Pfam" id="PF21922">
    <property type="entry name" value="PBP_dimer_2"/>
    <property type="match status" value="1"/>
</dbReference>
<evidence type="ECO:0000313" key="4">
    <source>
        <dbReference type="EMBL" id="TGG89803.1"/>
    </source>
</evidence>
<dbReference type="GO" id="GO:0005886">
    <property type="term" value="C:plasma membrane"/>
    <property type="evidence" value="ECO:0007669"/>
    <property type="project" value="TreeGrafter"/>
</dbReference>
<dbReference type="EMBL" id="RCIY01000002">
    <property type="protein sequence ID" value="TGG89803.1"/>
    <property type="molecule type" value="Genomic_DNA"/>
</dbReference>
<feature type="domain" description="Penicillin-binding protein transpeptidase" evidence="2">
    <location>
        <begin position="155"/>
        <end position="485"/>
    </location>
</feature>
<dbReference type="AlphaFoldDB" id="A0A6C1C099"/>
<dbReference type="GO" id="GO:0071555">
    <property type="term" value="P:cell wall organization"/>
    <property type="evidence" value="ECO:0007669"/>
    <property type="project" value="TreeGrafter"/>
</dbReference>
<dbReference type="GO" id="GO:0071972">
    <property type="term" value="F:peptidoglycan L,D-transpeptidase activity"/>
    <property type="evidence" value="ECO:0007669"/>
    <property type="project" value="TreeGrafter"/>
</dbReference>
<dbReference type="GeneID" id="75184491"/>